<dbReference type="InterPro" id="IPR000758">
    <property type="entry name" value="Enterovir_OMP"/>
</dbReference>
<dbReference type="EMBL" id="JAEKJR010000001">
    <property type="protein sequence ID" value="MBN8430216.1"/>
    <property type="molecule type" value="Genomic_DNA"/>
</dbReference>
<evidence type="ECO:0000256" key="1">
    <source>
        <dbReference type="SAM" id="SignalP"/>
    </source>
</evidence>
<feature type="chain" id="PRO_5046110254" evidence="1">
    <location>
        <begin position="21"/>
        <end position="229"/>
    </location>
</feature>
<dbReference type="InterPro" id="IPR011250">
    <property type="entry name" value="OMP/PagP_B-barrel"/>
</dbReference>
<dbReference type="PANTHER" id="PTHR36920:SF1">
    <property type="entry name" value="OUTER MEMBRANE PROTEIN W"/>
    <property type="match status" value="1"/>
</dbReference>
<evidence type="ECO:0000313" key="3">
    <source>
        <dbReference type="Proteomes" id="UP000664293"/>
    </source>
</evidence>
<dbReference type="SUPFAM" id="SSF56925">
    <property type="entry name" value="OMPA-like"/>
    <property type="match status" value="1"/>
</dbReference>
<proteinExistence type="predicted"/>
<sequence>MKKMVLGTALATCISGSAFAYDGGDFIFRSGAITVSPEVSSSALSLGDATLEGTAAGVDDGTALSLIGTYMLRDHWGVEVIAATPFSHDLKVSGLGETFDLGETRHLPPTVVLQYYPLQASSRVQPYVGLGLNYTVFFEEKVSGEANDIFASLGATGDASVSLKNSSGIAAEAGVDVAFGADQRWLLNLSVWWMDIDTEATVKVPGVGTVSATVELDPLVYSAGVGYRF</sequence>
<dbReference type="InterPro" id="IPR005618">
    <property type="entry name" value="OMPW"/>
</dbReference>
<keyword evidence="1" id="KW-0732">Signal</keyword>
<protein>
    <submittedName>
        <fullName evidence="2">Outer membrane beta-barrel protein</fullName>
    </submittedName>
</protein>
<dbReference type="PANTHER" id="PTHR36920">
    <property type="match status" value="1"/>
</dbReference>
<dbReference type="PROSITE" id="PS00695">
    <property type="entry name" value="ENT_VIR_OMP_2"/>
    <property type="match status" value="1"/>
</dbReference>
<gene>
    <name evidence="2" type="ORF">JF535_05040</name>
</gene>
<dbReference type="Pfam" id="PF03922">
    <property type="entry name" value="OmpW"/>
    <property type="match status" value="1"/>
</dbReference>
<dbReference type="Proteomes" id="UP000664293">
    <property type="component" value="Unassembled WGS sequence"/>
</dbReference>
<dbReference type="Gene3D" id="2.40.160.20">
    <property type="match status" value="1"/>
</dbReference>
<organism evidence="2 3">
    <name type="scientific">Microbulbifer salipaludis</name>
    <dbReference type="NCBI Taxonomy" id="187980"/>
    <lineage>
        <taxon>Bacteria</taxon>
        <taxon>Pseudomonadati</taxon>
        <taxon>Pseudomonadota</taxon>
        <taxon>Gammaproteobacteria</taxon>
        <taxon>Cellvibrionales</taxon>
        <taxon>Microbulbiferaceae</taxon>
        <taxon>Microbulbifer</taxon>
    </lineage>
</organism>
<accession>A0ABS3E4I8</accession>
<feature type="signal peptide" evidence="1">
    <location>
        <begin position="1"/>
        <end position="20"/>
    </location>
</feature>
<dbReference type="RefSeq" id="WP_206999755.1">
    <property type="nucleotide sequence ID" value="NZ_JAEKJR010000001.1"/>
</dbReference>
<name>A0ABS3E4I8_9GAMM</name>
<keyword evidence="3" id="KW-1185">Reference proteome</keyword>
<comment type="caution">
    <text evidence="2">The sequence shown here is derived from an EMBL/GenBank/DDBJ whole genome shotgun (WGS) entry which is preliminary data.</text>
</comment>
<reference evidence="2 3" key="1">
    <citation type="submission" date="2020-12" db="EMBL/GenBank/DDBJ databases">
        <title>Oil enriched cultivation method for isolating marine PHA-producing bacteria.</title>
        <authorList>
            <person name="Zheng W."/>
            <person name="Yu S."/>
            <person name="Huang Y."/>
        </authorList>
    </citation>
    <scope>NUCLEOTIDE SEQUENCE [LARGE SCALE GENOMIC DNA]</scope>
    <source>
        <strain evidence="2 3">SN0-2</strain>
    </source>
</reference>
<evidence type="ECO:0000313" key="2">
    <source>
        <dbReference type="EMBL" id="MBN8430216.1"/>
    </source>
</evidence>